<name>A0ABV3PCT7_9ACTN</name>
<gene>
    <name evidence="2" type="ORF">AB1207_22135</name>
</gene>
<sequence length="357" mass="39770">MTETFINDEAVGSFRTHSHYLSAFAHLAGFSGVTTTERGLETLAQTLANRVPASTKPQPQPVDVGLVLDCLNRAWGTELILNMTRHTARDQDLIRLANSWGAVQLYYISYGATQALITAEGRERPTNHPGTQDQVGALWITRAFSVAPWSFAMGDPGHKESAADGSRNGPGRPLADVHAWTTCDRDNCWDIAAKALTSTRAHAIDAKLDKLRFELVAAQKKSWRAEETARRAQGKAGRKEPTWPRKGRLKPAQRAAAIAKVRPHTMVDYLFRLRIKANYEDARMFTEGPQNDLESSVVARDIVNLASATMLAHEMRIGRLIGRQVLGNAVDDWLRRNARPDERYGLGLRRELLFTHL</sequence>
<organism evidence="2 3">
    <name type="scientific">Kineococcus endophyticus</name>
    <dbReference type="NCBI Taxonomy" id="1181883"/>
    <lineage>
        <taxon>Bacteria</taxon>
        <taxon>Bacillati</taxon>
        <taxon>Actinomycetota</taxon>
        <taxon>Actinomycetes</taxon>
        <taxon>Kineosporiales</taxon>
        <taxon>Kineosporiaceae</taxon>
        <taxon>Kineococcus</taxon>
    </lineage>
</organism>
<reference evidence="2 3" key="1">
    <citation type="submission" date="2024-07" db="EMBL/GenBank/DDBJ databases">
        <authorList>
            <person name="Thanompreechachai J."/>
            <person name="Duangmal K."/>
        </authorList>
    </citation>
    <scope>NUCLEOTIDE SEQUENCE [LARGE SCALE GENOMIC DNA]</scope>
    <source>
        <strain evidence="2 3">KCTC 19886</strain>
    </source>
</reference>
<dbReference type="Proteomes" id="UP001555826">
    <property type="component" value="Unassembled WGS sequence"/>
</dbReference>
<evidence type="ECO:0000313" key="3">
    <source>
        <dbReference type="Proteomes" id="UP001555826"/>
    </source>
</evidence>
<proteinExistence type="predicted"/>
<evidence type="ECO:0000313" key="2">
    <source>
        <dbReference type="EMBL" id="MEW9267454.1"/>
    </source>
</evidence>
<comment type="caution">
    <text evidence="2">The sequence shown here is derived from an EMBL/GenBank/DDBJ whole genome shotgun (WGS) entry which is preliminary data.</text>
</comment>
<accession>A0ABV3PCT7</accession>
<keyword evidence="3" id="KW-1185">Reference proteome</keyword>
<dbReference type="EMBL" id="JBFNQN010000018">
    <property type="protein sequence ID" value="MEW9267454.1"/>
    <property type="molecule type" value="Genomic_DNA"/>
</dbReference>
<evidence type="ECO:0000256" key="1">
    <source>
        <dbReference type="SAM" id="MobiDB-lite"/>
    </source>
</evidence>
<protein>
    <submittedName>
        <fullName evidence="2">Uncharacterized protein</fullName>
    </submittedName>
</protein>
<feature type="region of interest" description="Disordered" evidence="1">
    <location>
        <begin position="225"/>
        <end position="250"/>
    </location>
</feature>
<dbReference type="RefSeq" id="WP_367640810.1">
    <property type="nucleotide sequence ID" value="NZ_JBFNQN010000018.1"/>
</dbReference>